<evidence type="ECO:0000256" key="2">
    <source>
        <dbReference type="ARBA" id="ARBA00025900"/>
    </source>
</evidence>
<protein>
    <recommendedName>
        <fullName evidence="4">WIBG Mago-binding domain-containing protein</fullName>
    </recommendedName>
</protein>
<sequence length="223" mass="24837">MSSSQTTLKVSQATGIVRDDRGVAFIPATQRPDGTWRKAQRVKEGYVPEEDVKRYQSSAAKIRQCAPACPGYTPSATPSKPGQPVPGLGSSPSSKSNDIPISKGAKKNLKRKEQRKKKREEENESIIKKQYDDLISGEKEITELSKRMSDTKLSASSQQSSSDGSEDFVAKRIKTLRKKLRQIEELKSKIDDGMISSPDKTQLEKVAKYEEFLLELSNLESKE</sequence>
<evidence type="ECO:0000313" key="6">
    <source>
        <dbReference type="Proteomes" id="UP001642483"/>
    </source>
</evidence>
<evidence type="ECO:0000256" key="1">
    <source>
        <dbReference type="ARBA" id="ARBA00009394"/>
    </source>
</evidence>
<dbReference type="Pfam" id="PF09282">
    <property type="entry name" value="Mago-bind"/>
    <property type="match status" value="1"/>
</dbReference>
<feature type="region of interest" description="Disordered" evidence="3">
    <location>
        <begin position="66"/>
        <end position="169"/>
    </location>
</feature>
<dbReference type="PANTHER" id="PTHR22959">
    <property type="entry name" value="PYM PROTEIN"/>
    <property type="match status" value="1"/>
</dbReference>
<evidence type="ECO:0000313" key="5">
    <source>
        <dbReference type="EMBL" id="CAK8685022.1"/>
    </source>
</evidence>
<dbReference type="SUPFAM" id="SSF101931">
    <property type="entry name" value="Pym (Within the bgcn gene intron protein, WIBG), N-terminal domain"/>
    <property type="match status" value="1"/>
</dbReference>
<gene>
    <name evidence="5" type="ORF">CVLEPA_LOCUS16186</name>
</gene>
<evidence type="ECO:0000259" key="4">
    <source>
        <dbReference type="SMART" id="SM01273"/>
    </source>
</evidence>
<feature type="compositionally biased region" description="Polar residues" evidence="3">
    <location>
        <begin position="90"/>
        <end position="99"/>
    </location>
</feature>
<dbReference type="PANTHER" id="PTHR22959:SF0">
    <property type="entry name" value="PARTNER OF Y14 AND MAGO"/>
    <property type="match status" value="1"/>
</dbReference>
<comment type="subunit">
    <text evidence="2">Interacts (via N-terminus) with magoh and rbm8a; the interaction is direct. Associates (eIF2A-like region) with the 40S ribosomal subunit and the 48S preinitiation complex.</text>
</comment>
<dbReference type="InterPro" id="IPR015362">
    <property type="entry name" value="WIBG_mago-bd"/>
</dbReference>
<organism evidence="5 6">
    <name type="scientific">Clavelina lepadiformis</name>
    <name type="common">Light-bulb sea squirt</name>
    <name type="synonym">Ascidia lepadiformis</name>
    <dbReference type="NCBI Taxonomy" id="159417"/>
    <lineage>
        <taxon>Eukaryota</taxon>
        <taxon>Metazoa</taxon>
        <taxon>Chordata</taxon>
        <taxon>Tunicata</taxon>
        <taxon>Ascidiacea</taxon>
        <taxon>Aplousobranchia</taxon>
        <taxon>Clavelinidae</taxon>
        <taxon>Clavelina</taxon>
    </lineage>
</organism>
<dbReference type="SMART" id="SM01273">
    <property type="entry name" value="Mago-bind"/>
    <property type="match status" value="1"/>
</dbReference>
<evidence type="ECO:0000256" key="3">
    <source>
        <dbReference type="SAM" id="MobiDB-lite"/>
    </source>
</evidence>
<comment type="similarity">
    <text evidence="1">Belongs to the pym family.</text>
</comment>
<feature type="compositionally biased region" description="Basic and acidic residues" evidence="3">
    <location>
        <begin position="119"/>
        <end position="150"/>
    </location>
</feature>
<dbReference type="EMBL" id="CAWYQH010000098">
    <property type="protein sequence ID" value="CAK8685022.1"/>
    <property type="molecule type" value="Genomic_DNA"/>
</dbReference>
<feature type="domain" description="WIBG Mago-binding" evidence="4">
    <location>
        <begin position="22"/>
        <end position="48"/>
    </location>
</feature>
<accession>A0ABP0FZL7</accession>
<dbReference type="InterPro" id="IPR036348">
    <property type="entry name" value="WIBG_N_sf"/>
</dbReference>
<dbReference type="InterPro" id="IPR039333">
    <property type="entry name" value="PYM1"/>
</dbReference>
<keyword evidence="6" id="KW-1185">Reference proteome</keyword>
<comment type="caution">
    <text evidence="5">The sequence shown here is derived from an EMBL/GenBank/DDBJ whole genome shotgun (WGS) entry which is preliminary data.</text>
</comment>
<reference evidence="5 6" key="1">
    <citation type="submission" date="2024-02" db="EMBL/GenBank/DDBJ databases">
        <authorList>
            <person name="Daric V."/>
            <person name="Darras S."/>
        </authorList>
    </citation>
    <scope>NUCLEOTIDE SEQUENCE [LARGE SCALE GENOMIC DNA]</scope>
</reference>
<feature type="compositionally biased region" description="Basic residues" evidence="3">
    <location>
        <begin position="104"/>
        <end position="118"/>
    </location>
</feature>
<proteinExistence type="inferred from homology"/>
<name>A0ABP0FZL7_CLALP</name>
<dbReference type="Proteomes" id="UP001642483">
    <property type="component" value="Unassembled WGS sequence"/>
</dbReference>